<evidence type="ECO:0000313" key="2">
    <source>
        <dbReference type="Proteomes" id="UP001057402"/>
    </source>
</evidence>
<dbReference type="Proteomes" id="UP001057402">
    <property type="component" value="Chromosome 5"/>
</dbReference>
<name>A0ACB9QR51_9MYRT</name>
<dbReference type="EMBL" id="CM042884">
    <property type="protein sequence ID" value="KAI4369406.1"/>
    <property type="molecule type" value="Genomic_DNA"/>
</dbReference>
<gene>
    <name evidence="1" type="ORF">MLD38_017848</name>
</gene>
<sequence>MVIQLCFLLTLLCAYIIIGHLLHGNRWAKESISVLVLNWSEIFDDAGLPRVVFGEGVVNDGTSIVLFNAVQKLKFKELRDITALKLLGNFLYLFFTSTVFGIGVGLLSVYIIKTVLWKFMIWWASLTRAAVTIALAYSEKVDQTRASDGTVIPILEDLTVPFLESEDDWPRRNSLSFLVKHPGSPVHYFRRIFNDRFVKPVFGRRGFRPCATVSLPPKLKFVQ</sequence>
<protein>
    <submittedName>
        <fullName evidence="1">Uncharacterized protein</fullName>
    </submittedName>
</protein>
<evidence type="ECO:0000313" key="1">
    <source>
        <dbReference type="EMBL" id="KAI4369406.1"/>
    </source>
</evidence>
<reference evidence="2" key="1">
    <citation type="journal article" date="2023" name="Front. Plant Sci.">
        <title>Chromosomal-level genome assembly of Melastoma candidum provides insights into trichome evolution.</title>
        <authorList>
            <person name="Zhong Y."/>
            <person name="Wu W."/>
            <person name="Sun C."/>
            <person name="Zou P."/>
            <person name="Liu Y."/>
            <person name="Dai S."/>
            <person name="Zhou R."/>
        </authorList>
    </citation>
    <scope>NUCLEOTIDE SEQUENCE [LARGE SCALE GENOMIC DNA]</scope>
</reference>
<organism evidence="1 2">
    <name type="scientific">Melastoma candidum</name>
    <dbReference type="NCBI Taxonomy" id="119954"/>
    <lineage>
        <taxon>Eukaryota</taxon>
        <taxon>Viridiplantae</taxon>
        <taxon>Streptophyta</taxon>
        <taxon>Embryophyta</taxon>
        <taxon>Tracheophyta</taxon>
        <taxon>Spermatophyta</taxon>
        <taxon>Magnoliopsida</taxon>
        <taxon>eudicotyledons</taxon>
        <taxon>Gunneridae</taxon>
        <taxon>Pentapetalae</taxon>
        <taxon>rosids</taxon>
        <taxon>malvids</taxon>
        <taxon>Myrtales</taxon>
        <taxon>Melastomataceae</taxon>
        <taxon>Melastomatoideae</taxon>
        <taxon>Melastomateae</taxon>
        <taxon>Melastoma</taxon>
    </lineage>
</organism>
<proteinExistence type="predicted"/>
<accession>A0ACB9QR51</accession>
<comment type="caution">
    <text evidence="1">The sequence shown here is derived from an EMBL/GenBank/DDBJ whole genome shotgun (WGS) entry which is preliminary data.</text>
</comment>
<keyword evidence="2" id="KW-1185">Reference proteome</keyword>